<sequence length="547" mass="59088">MSKGFESEAFAMAGEPVSNSRATSDFYDKNELARLGKKQVLRRTFGFMSILGFSCTILITWEAVTVLFSQGLNNGGTAGVIYSFIVVWVGNFSVFSTMCELVSMAPTSGGQYHWVAMMAPRSCAKFLSYMTGMLTVGGWQASVASSALLTGDMILALASLNNVTFEPALWQGTLLFWAVFLFAVFINVLVSSTLPKFEGLILILHVVGFFAILIPLVVLGPHDSAHSVFTTFVNNGEFATTGLSFLVGMMGNAFAFVGTDAAFHMSEETVNPGVVVPRSILLSLVINGSAGFAMLIAMVFCMGNFDDAVSSGPGLLGYPFMYIFQQATGSTAGASVMSAIILILATCATVGMLASTSRVFWSFSRDRGMPYWRVLSRVDQRTSVPVWAVGITTVIAVLLSLINIGSYIAFQNITSVSISCLYSSYLIAAVLLLYRRTTTGFVMPDSTDMPALANTTGAKLVWGPFRVPGVFGVANNVFAICYLIVVGFFSFWPPMMNPTPQTMNYSVVVTGGLVLFSLVYYFVWARKEFNGPIVEAEIALNSARRTQ</sequence>
<dbReference type="GO" id="GO:0022857">
    <property type="term" value="F:transmembrane transporter activity"/>
    <property type="evidence" value="ECO:0007669"/>
    <property type="project" value="InterPro"/>
</dbReference>
<dbReference type="HOGENOM" id="CLU_004495_6_1_1"/>
<feature type="transmembrane region" description="Helical" evidence="6">
    <location>
        <begin position="280"/>
        <end position="305"/>
    </location>
</feature>
<reference evidence="7 8" key="1">
    <citation type="journal article" date="2011" name="Proc. Natl. Acad. Sci. U.S.A.">
        <title>Genome and transcriptome analyses of the mountain pine beetle-fungal symbiont Grosmannia clavigera, a lodgepole pine pathogen.</title>
        <authorList>
            <person name="DiGuistini S."/>
            <person name="Wang Y."/>
            <person name="Liao N.Y."/>
            <person name="Taylor G."/>
            <person name="Tanguay P."/>
            <person name="Feau N."/>
            <person name="Henrissat B."/>
            <person name="Chan S.K."/>
            <person name="Hesse-Orce U."/>
            <person name="Alamouti S.M."/>
            <person name="Tsui C.K.M."/>
            <person name="Docking R.T."/>
            <person name="Levasseur A."/>
            <person name="Haridas S."/>
            <person name="Robertson G."/>
            <person name="Birol I."/>
            <person name="Holt R.A."/>
            <person name="Marra M.A."/>
            <person name="Hamelin R.C."/>
            <person name="Hirst M."/>
            <person name="Jones S.J.M."/>
            <person name="Bohlmann J."/>
            <person name="Breuil C."/>
        </authorList>
    </citation>
    <scope>NUCLEOTIDE SEQUENCE [LARGE SCALE GENOMIC DNA]</scope>
    <source>
        <strain evidence="8">kw1407 / UAMH 11150</strain>
    </source>
</reference>
<keyword evidence="3 6" id="KW-0812">Transmembrane</keyword>
<dbReference type="Pfam" id="PF13520">
    <property type="entry name" value="AA_permease_2"/>
    <property type="match status" value="1"/>
</dbReference>
<dbReference type="EMBL" id="GL629756">
    <property type="protein sequence ID" value="EFX05078.1"/>
    <property type="molecule type" value="Genomic_DNA"/>
</dbReference>
<dbReference type="InParanoid" id="F0XB20"/>
<keyword evidence="8" id="KW-1185">Reference proteome</keyword>
<evidence type="ECO:0000256" key="3">
    <source>
        <dbReference type="ARBA" id="ARBA00022692"/>
    </source>
</evidence>
<feature type="transmembrane region" description="Helical" evidence="6">
    <location>
        <begin position="416"/>
        <end position="434"/>
    </location>
</feature>
<feature type="transmembrane region" description="Helical" evidence="6">
    <location>
        <begin position="384"/>
        <end position="410"/>
    </location>
</feature>
<dbReference type="GO" id="GO:0016020">
    <property type="term" value="C:membrane"/>
    <property type="evidence" value="ECO:0007669"/>
    <property type="project" value="UniProtKB-SubCell"/>
</dbReference>
<name>F0XB20_GROCL</name>
<evidence type="ECO:0000313" key="7">
    <source>
        <dbReference type="EMBL" id="EFX05078.1"/>
    </source>
</evidence>
<feature type="transmembrane region" description="Helical" evidence="6">
    <location>
        <begin position="80"/>
        <end position="105"/>
    </location>
</feature>
<dbReference type="eggNOG" id="KOG1289">
    <property type="taxonomic scope" value="Eukaryota"/>
</dbReference>
<keyword evidence="4 6" id="KW-1133">Transmembrane helix</keyword>
<keyword evidence="2" id="KW-0813">Transport</keyword>
<evidence type="ECO:0000256" key="1">
    <source>
        <dbReference type="ARBA" id="ARBA00004141"/>
    </source>
</evidence>
<comment type="subcellular location">
    <subcellularLocation>
        <location evidence="1">Membrane</location>
        <topology evidence="1">Multi-pass membrane protein</topology>
    </subcellularLocation>
</comment>
<evidence type="ECO:0000256" key="4">
    <source>
        <dbReference type="ARBA" id="ARBA00022989"/>
    </source>
</evidence>
<feature type="transmembrane region" description="Helical" evidence="6">
    <location>
        <begin position="197"/>
        <end position="218"/>
    </location>
</feature>
<protein>
    <submittedName>
        <fullName evidence="7">Amino acid permease</fullName>
    </submittedName>
</protein>
<dbReference type="PIRSF" id="PIRSF006060">
    <property type="entry name" value="AA_transporter"/>
    <property type="match status" value="1"/>
</dbReference>
<dbReference type="PANTHER" id="PTHR45649:SF1">
    <property type="entry name" value="TRANSPORTER, PUTATIVE (EUROFUNG)-RELATED"/>
    <property type="match status" value="1"/>
</dbReference>
<dbReference type="OrthoDB" id="3257095at2759"/>
<dbReference type="InterPro" id="IPR002293">
    <property type="entry name" value="AA/rel_permease1"/>
</dbReference>
<dbReference type="STRING" id="655863.F0XB20"/>
<proteinExistence type="predicted"/>
<organism evidence="8">
    <name type="scientific">Grosmannia clavigera (strain kw1407 / UAMH 11150)</name>
    <name type="common">Blue stain fungus</name>
    <name type="synonym">Graphiocladiella clavigera</name>
    <dbReference type="NCBI Taxonomy" id="655863"/>
    <lineage>
        <taxon>Eukaryota</taxon>
        <taxon>Fungi</taxon>
        <taxon>Dikarya</taxon>
        <taxon>Ascomycota</taxon>
        <taxon>Pezizomycotina</taxon>
        <taxon>Sordariomycetes</taxon>
        <taxon>Sordariomycetidae</taxon>
        <taxon>Ophiostomatales</taxon>
        <taxon>Ophiostomataceae</taxon>
        <taxon>Leptographium</taxon>
    </lineage>
</organism>
<feature type="transmembrane region" description="Helical" evidence="6">
    <location>
        <begin position="469"/>
        <end position="492"/>
    </location>
</feature>
<feature type="transmembrane region" description="Helical" evidence="6">
    <location>
        <begin position="126"/>
        <end position="149"/>
    </location>
</feature>
<feature type="transmembrane region" description="Helical" evidence="6">
    <location>
        <begin position="169"/>
        <end position="190"/>
    </location>
</feature>
<dbReference type="RefSeq" id="XP_014174560.1">
    <property type="nucleotide sequence ID" value="XM_014319085.1"/>
</dbReference>
<feature type="transmembrane region" description="Helical" evidence="6">
    <location>
        <begin position="238"/>
        <end position="259"/>
    </location>
</feature>
<evidence type="ECO:0000256" key="5">
    <source>
        <dbReference type="ARBA" id="ARBA00023136"/>
    </source>
</evidence>
<keyword evidence="5 6" id="KW-0472">Membrane</keyword>
<evidence type="ECO:0000256" key="2">
    <source>
        <dbReference type="ARBA" id="ARBA00022448"/>
    </source>
</evidence>
<dbReference type="AlphaFoldDB" id="F0XB20"/>
<dbReference type="PANTHER" id="PTHR45649">
    <property type="entry name" value="AMINO-ACID PERMEASE BAT1"/>
    <property type="match status" value="1"/>
</dbReference>
<feature type="transmembrane region" description="Helical" evidence="6">
    <location>
        <begin position="504"/>
        <end position="523"/>
    </location>
</feature>
<evidence type="ECO:0000256" key="6">
    <source>
        <dbReference type="SAM" id="Phobius"/>
    </source>
</evidence>
<feature type="transmembrane region" description="Helical" evidence="6">
    <location>
        <begin position="44"/>
        <end position="68"/>
    </location>
</feature>
<accession>F0XB20</accession>
<dbReference type="Gene3D" id="1.20.1740.10">
    <property type="entry name" value="Amino acid/polyamine transporter I"/>
    <property type="match status" value="1"/>
</dbReference>
<dbReference type="GeneID" id="25978652"/>
<evidence type="ECO:0000313" key="8">
    <source>
        <dbReference type="Proteomes" id="UP000007796"/>
    </source>
</evidence>
<gene>
    <name evidence="7" type="ORF">CMQ_5340</name>
</gene>
<dbReference type="Proteomes" id="UP000007796">
    <property type="component" value="Unassembled WGS sequence"/>
</dbReference>
<feature type="transmembrane region" description="Helical" evidence="6">
    <location>
        <begin position="339"/>
        <end position="363"/>
    </location>
</feature>